<evidence type="ECO:0000313" key="7">
    <source>
        <dbReference type="EMBL" id="PNH12348.1"/>
    </source>
</evidence>
<feature type="compositionally biased region" description="Gly residues" evidence="3">
    <location>
        <begin position="851"/>
        <end position="868"/>
    </location>
</feature>
<protein>
    <submittedName>
        <fullName evidence="7">Putative serine/threonine-protein kinase</fullName>
    </submittedName>
</protein>
<name>A0A2J8AIL3_9CHLO</name>
<dbReference type="InterPro" id="IPR052321">
    <property type="entry name" value="PolyBind_ProtTraffic"/>
</dbReference>
<evidence type="ECO:0000259" key="6">
    <source>
        <dbReference type="PROSITE" id="PS50011"/>
    </source>
</evidence>
<feature type="signal peptide" evidence="5">
    <location>
        <begin position="1"/>
        <end position="21"/>
    </location>
</feature>
<keyword evidence="7" id="KW-0808">Transferase</keyword>
<keyword evidence="4" id="KW-0812">Transmembrane</keyword>
<dbReference type="GO" id="GO:0004672">
    <property type="term" value="F:protein kinase activity"/>
    <property type="evidence" value="ECO:0007669"/>
    <property type="project" value="InterPro"/>
</dbReference>
<keyword evidence="7" id="KW-0418">Kinase</keyword>
<evidence type="ECO:0000256" key="1">
    <source>
        <dbReference type="ARBA" id="ARBA00022734"/>
    </source>
</evidence>
<evidence type="ECO:0000256" key="5">
    <source>
        <dbReference type="SAM" id="SignalP"/>
    </source>
</evidence>
<evidence type="ECO:0000256" key="3">
    <source>
        <dbReference type="SAM" id="MobiDB-lite"/>
    </source>
</evidence>
<dbReference type="InterPro" id="IPR036404">
    <property type="entry name" value="Jacalin-like_lectin_dom_sf"/>
</dbReference>
<feature type="region of interest" description="Disordered" evidence="3">
    <location>
        <begin position="1047"/>
        <end position="1079"/>
    </location>
</feature>
<gene>
    <name evidence="7" type="ORF">TSOC_000714</name>
</gene>
<dbReference type="GO" id="GO:0030246">
    <property type="term" value="F:carbohydrate binding"/>
    <property type="evidence" value="ECO:0007669"/>
    <property type="project" value="UniProtKB-KW"/>
</dbReference>
<evidence type="ECO:0000256" key="4">
    <source>
        <dbReference type="SAM" id="Phobius"/>
    </source>
</evidence>
<feature type="region of interest" description="Disordered" evidence="3">
    <location>
        <begin position="1400"/>
        <end position="1424"/>
    </location>
</feature>
<dbReference type="Pfam" id="PF07714">
    <property type="entry name" value="PK_Tyr_Ser-Thr"/>
    <property type="match status" value="1"/>
</dbReference>
<keyword evidence="4" id="KW-0472">Membrane</keyword>
<evidence type="ECO:0000256" key="2">
    <source>
        <dbReference type="PROSITE-ProRule" id="PRU10141"/>
    </source>
</evidence>
<dbReference type="PROSITE" id="PS50011">
    <property type="entry name" value="PROTEIN_KINASE_DOM"/>
    <property type="match status" value="1"/>
</dbReference>
<accession>A0A2J8AIL3</accession>
<keyword evidence="2" id="KW-0067">ATP-binding</keyword>
<dbReference type="OrthoDB" id="540052at2759"/>
<dbReference type="Proteomes" id="UP000236333">
    <property type="component" value="Unassembled WGS sequence"/>
</dbReference>
<dbReference type="Gene3D" id="3.30.200.20">
    <property type="entry name" value="Phosphorylase Kinase, domain 1"/>
    <property type="match status" value="1"/>
</dbReference>
<proteinExistence type="predicted"/>
<dbReference type="PANTHER" id="PTHR33589:SF3">
    <property type="entry name" value="ZYMOGEN GRANULE MEMBRANE PROTEIN 16-LIKE"/>
    <property type="match status" value="1"/>
</dbReference>
<keyword evidence="8" id="KW-1185">Reference proteome</keyword>
<dbReference type="GO" id="GO:0005524">
    <property type="term" value="F:ATP binding"/>
    <property type="evidence" value="ECO:0007669"/>
    <property type="project" value="UniProtKB-UniRule"/>
</dbReference>
<keyword evidence="1" id="KW-0430">Lectin</keyword>
<dbReference type="EMBL" id="PGGS01000010">
    <property type="protein sequence ID" value="PNH12348.1"/>
    <property type="molecule type" value="Genomic_DNA"/>
</dbReference>
<dbReference type="InterPro" id="IPR008266">
    <property type="entry name" value="Tyr_kinase_AS"/>
</dbReference>
<reference evidence="7 8" key="1">
    <citation type="journal article" date="2017" name="Mol. Biol. Evol.">
        <title>The 4-celled Tetrabaena socialis nuclear genome reveals the essential components for genetic control of cell number at the origin of multicellularity in the volvocine lineage.</title>
        <authorList>
            <person name="Featherston J."/>
            <person name="Arakaki Y."/>
            <person name="Hanschen E.R."/>
            <person name="Ferris P.J."/>
            <person name="Michod R.E."/>
            <person name="Olson B.J.S.C."/>
            <person name="Nozaki H."/>
            <person name="Durand P.M."/>
        </authorList>
    </citation>
    <scope>NUCLEOTIDE SEQUENCE [LARGE SCALE GENOMIC DNA]</scope>
    <source>
        <strain evidence="7 8">NIES-571</strain>
    </source>
</reference>
<feature type="binding site" evidence="2">
    <location>
        <position position="1126"/>
    </location>
    <ligand>
        <name>ATP</name>
        <dbReference type="ChEBI" id="CHEBI:30616"/>
    </ligand>
</feature>
<dbReference type="InterPro" id="IPR001245">
    <property type="entry name" value="Ser-Thr/Tyr_kinase_cat_dom"/>
</dbReference>
<keyword evidence="5" id="KW-0732">Signal</keyword>
<dbReference type="InterPro" id="IPR011009">
    <property type="entry name" value="Kinase-like_dom_sf"/>
</dbReference>
<dbReference type="InterPro" id="IPR017441">
    <property type="entry name" value="Protein_kinase_ATP_BS"/>
</dbReference>
<keyword evidence="2" id="KW-0547">Nucleotide-binding</keyword>
<dbReference type="InterPro" id="IPR000719">
    <property type="entry name" value="Prot_kinase_dom"/>
</dbReference>
<dbReference type="SUPFAM" id="SSF51101">
    <property type="entry name" value="Mannose-binding lectins"/>
    <property type="match status" value="2"/>
</dbReference>
<feature type="chain" id="PRO_5014360118" evidence="5">
    <location>
        <begin position="22"/>
        <end position="1480"/>
    </location>
</feature>
<sequence>MSAAVLLGVLLGVLVGQRAVAQTGPAQWLPFAVGGASYAAFLEPLPFEQALSSCADLSLGPAQRPATLLPIAALPQTLSGLSSEAPDLAEALLHRLGNITTAQQEHWDAWAWDEYRVCRAVSNMAAQDLESSAFFMTTDRPCSWRLCFVCAEERGVLAAGHSSSSAWYRRHFRTDPLPPSPYALGPAGSGLALVSSDLVVGDPAPPDAMTTAFNDSGRFWSHGPVLSALYRGGNRKLLALRLLREREAERGWELYVNQTAITDAVGPDAALTGEGSTYELYNVGAGYNDYIVAVQGCFRSYQVEMLYFITRTGRQYQLGRGGCTSWEDAPLGGYLAGVAGRFMTTTLWSPADPYMAPGWDELAYINQVRLVWAAPPASGLPTYSVRSPPAAAPQLSQASAPAAFCPTARPVADYVPTCGPLSGSTCPSNTCCGIPVIDRDHDYIRCVASPQACQTRCLGGWGWCTTIPEKPLLQFVRSVPGDGSPAAATIYSAAMDAEMSYAAAASFCRASTYMGLTWEMVTAADAFGWTTSLDTRRDAYTTISAAGYFWLAADDALVLAAPNSACVRAGFGVPRGRDLSTHTFAISSCELLAAVVCKASAAQNSSRLAAGGVGTGGSVAEWVPGPHALSLSRRLGGGPYGIGSCSFAVGASVAVVGGPAGGSGPVDAAGITQQLALDRQLGSLGISMATTFSNHSDSAAVVTALRLGLGDSAGAPDVAAAVGDVSTAGWHTLELSPGEVVTAVSGCAGGFVERLVLHTSLGRLWTTPFLATSLCSFPFLEAAPPGGYLVGLQGSMGSHLEAVRLVWGQPVGLLQRTPPALAALVPSATPAPQLPAASPYPASLRRPSEAGGHGAGDVGGGGGGGSSGGGRSLGATVGLALGAALGGTALLALLLGGFLAAARWRRMVQQQRRAAAGNIAASSCCEEGRAAGAGAGCVAGGKSGMPGWQPGEGHGQHVKVVLSDTGESASLGPETTSCNLSSARTLIRTLAKEPQQHCGAAQELGSSNGYPWSGNVPHGDSLVLASYMRDVMDLECSGLTEYMRAEATSRSEDAGQPQARGADVSTQTRKPAAPEPAGSQLCSAISKLQIELSGRQEQLRVTTVLGVGSFGVVYQGTWRGLRVAVKTLVVHDALLGKEGRQRHRAILEASLSLSLSHPHVVNTYAAEVVPLAVVDPKQTNAADTAAASGKVAAAAQPRPSPAAERDAAAASTLLPAGTPDVYKLFIIQEFCDVGSLAAALDAGVVGSVCAGGAQAVCALTLALDVACGMAHIHSRNIVHGDLSSSNVLLASNNGVAGLWPGEPHGDGAEEMGARQALEQLWRPPVVAKVADFGLSTRMTDEQTHESNRFQGTPAYTAPEVQAHGRLSKAADVWAFGVLLLELCNGEGIARTRARRAAAAAGGSPKPAAGAAAAEASTRPPAWSDPPANCAPRLAQCLAGCLARVPTARPPFSKVVEVLVQVLQEAHQQCQAAAMGRGRGA</sequence>
<comment type="caution">
    <text evidence="7">The sequence shown here is derived from an EMBL/GenBank/DDBJ whole genome shotgun (WGS) entry which is preliminary data.</text>
</comment>
<feature type="region of interest" description="Disordered" evidence="3">
    <location>
        <begin position="835"/>
        <end position="868"/>
    </location>
</feature>
<dbReference type="PROSITE" id="PS00107">
    <property type="entry name" value="PROTEIN_KINASE_ATP"/>
    <property type="match status" value="1"/>
</dbReference>
<feature type="compositionally biased region" description="Low complexity" evidence="3">
    <location>
        <begin position="1400"/>
        <end position="1421"/>
    </location>
</feature>
<evidence type="ECO:0000313" key="8">
    <source>
        <dbReference type="Proteomes" id="UP000236333"/>
    </source>
</evidence>
<dbReference type="SUPFAM" id="SSF56112">
    <property type="entry name" value="Protein kinase-like (PK-like)"/>
    <property type="match status" value="1"/>
</dbReference>
<feature type="transmembrane region" description="Helical" evidence="4">
    <location>
        <begin position="879"/>
        <end position="902"/>
    </location>
</feature>
<dbReference type="Gene3D" id="2.100.10.30">
    <property type="entry name" value="Jacalin-like lectin domain"/>
    <property type="match status" value="1"/>
</dbReference>
<dbReference type="PROSITE" id="PS00109">
    <property type="entry name" value="PROTEIN_KINASE_TYR"/>
    <property type="match status" value="1"/>
</dbReference>
<dbReference type="PANTHER" id="PTHR33589">
    <property type="entry name" value="OS11G0524900 PROTEIN"/>
    <property type="match status" value="1"/>
</dbReference>
<feature type="domain" description="Protein kinase" evidence="6">
    <location>
        <begin position="1099"/>
        <end position="1462"/>
    </location>
</feature>
<dbReference type="Gene3D" id="1.10.510.10">
    <property type="entry name" value="Transferase(Phosphotransferase) domain 1"/>
    <property type="match status" value="1"/>
</dbReference>
<keyword evidence="4" id="KW-1133">Transmembrane helix</keyword>
<organism evidence="7 8">
    <name type="scientific">Tetrabaena socialis</name>
    <dbReference type="NCBI Taxonomy" id="47790"/>
    <lineage>
        <taxon>Eukaryota</taxon>
        <taxon>Viridiplantae</taxon>
        <taxon>Chlorophyta</taxon>
        <taxon>core chlorophytes</taxon>
        <taxon>Chlorophyceae</taxon>
        <taxon>CS clade</taxon>
        <taxon>Chlamydomonadales</taxon>
        <taxon>Tetrabaenaceae</taxon>
        <taxon>Tetrabaena</taxon>
    </lineage>
</organism>